<keyword evidence="1" id="KW-0645">Protease</keyword>
<dbReference type="Gene3D" id="2.40.30.10">
    <property type="entry name" value="Translation factors"/>
    <property type="match status" value="1"/>
</dbReference>
<dbReference type="Pfam" id="PF01136">
    <property type="entry name" value="Peptidase_U32"/>
    <property type="match status" value="1"/>
</dbReference>
<accession>A0AAI8KAI8</accession>
<feature type="domain" description="Peptidase family U32 C-terminal" evidence="4">
    <location>
        <begin position="354"/>
        <end position="435"/>
    </location>
</feature>
<dbReference type="PANTHER" id="PTHR30217:SF6">
    <property type="entry name" value="TRNA HYDROXYLATION PROTEIN P"/>
    <property type="match status" value="1"/>
</dbReference>
<dbReference type="InterPro" id="IPR051454">
    <property type="entry name" value="RNA/ubiquinone_mod_enzymes"/>
</dbReference>
<protein>
    <submittedName>
        <fullName evidence="5">U32 family peptidase</fullName>
    </submittedName>
</protein>
<dbReference type="RefSeq" id="WP_116887959.1">
    <property type="nucleotide sequence ID" value="NZ_CP031641.1"/>
</dbReference>
<keyword evidence="6" id="KW-1185">Reference proteome</keyword>
<evidence type="ECO:0000313" key="6">
    <source>
        <dbReference type="Proteomes" id="UP000258127"/>
    </source>
</evidence>
<evidence type="ECO:0000313" key="5">
    <source>
        <dbReference type="EMBL" id="AXO87965.1"/>
    </source>
</evidence>
<comment type="similarity">
    <text evidence="3">Belongs to the peptidase U32 family.</text>
</comment>
<evidence type="ECO:0000256" key="2">
    <source>
        <dbReference type="ARBA" id="ARBA00022801"/>
    </source>
</evidence>
<dbReference type="AlphaFoldDB" id="A0AAI8KAI8"/>
<dbReference type="InterPro" id="IPR032525">
    <property type="entry name" value="Peptidase_U32_C"/>
</dbReference>
<evidence type="ECO:0000256" key="3">
    <source>
        <dbReference type="ARBA" id="ARBA00038374"/>
    </source>
</evidence>
<name>A0AAI8KAI8_9PSED</name>
<reference evidence="5 6" key="1">
    <citation type="submission" date="2018-08" db="EMBL/GenBank/DDBJ databases">
        <authorList>
            <person name="Lee Y."/>
            <person name="Kakembo D."/>
        </authorList>
    </citation>
    <scope>NUCLEOTIDE SEQUENCE [LARGE SCALE GENOMIC DNA]</scope>
    <source>
        <strain evidence="5 6">JBCS1880</strain>
    </source>
</reference>
<dbReference type="PANTHER" id="PTHR30217">
    <property type="entry name" value="PEPTIDASE U32 FAMILY"/>
    <property type="match status" value="1"/>
</dbReference>
<keyword evidence="2" id="KW-0378">Hydrolase</keyword>
<dbReference type="PROSITE" id="PS01276">
    <property type="entry name" value="PEPTIDASE_U32"/>
    <property type="match status" value="1"/>
</dbReference>
<dbReference type="Proteomes" id="UP000258127">
    <property type="component" value="Chromosome"/>
</dbReference>
<dbReference type="GO" id="GO:0005829">
    <property type="term" value="C:cytosol"/>
    <property type="evidence" value="ECO:0007669"/>
    <property type="project" value="TreeGrafter"/>
</dbReference>
<dbReference type="EMBL" id="CP031641">
    <property type="protein sequence ID" value="AXO87965.1"/>
    <property type="molecule type" value="Genomic_DNA"/>
</dbReference>
<dbReference type="GO" id="GO:0008233">
    <property type="term" value="F:peptidase activity"/>
    <property type="evidence" value="ECO:0007669"/>
    <property type="project" value="UniProtKB-KW"/>
</dbReference>
<dbReference type="InterPro" id="IPR001539">
    <property type="entry name" value="Peptidase_U32"/>
</dbReference>
<dbReference type="GO" id="GO:0006508">
    <property type="term" value="P:proteolysis"/>
    <property type="evidence" value="ECO:0007669"/>
    <property type="project" value="UniProtKB-KW"/>
</dbReference>
<evidence type="ECO:0000259" key="4">
    <source>
        <dbReference type="Pfam" id="PF16325"/>
    </source>
</evidence>
<sequence>MNSLAKPELLAPAGSLKTLRYAFAYGADAVYAGQPRYSLRVRNNEFDHANLAVGIQEAHALGKRFYVVVNIAPHNPKLKTFLKDLEPVIQMAPDALIMSDPGLIMLVREHFPQMPVHLSVQANTVNWASVVFWQQMGLSRVILSRELSLEEIEEIRRQVPDMELEVFVHGALCMAYSGRCLLSGYLNKRDANQGTCTNACRWKYQATEACENVTGEIVRTVEPTLGVGAPSDQVFLLQEHNRPDEQMPAFEDEHGTYIMNAKDLRAVQHVERLTQMGVHSLKIEGRTKSHFYCARAVQAYRKAIDDAADGRPFDRGLMDDLESLAQRGYTEGFLRRHVHDEYQNYQRGHSLSERQQFVGELTGQRVDGLAEVKVKNRFTVGDTLELMTPRGNYHFDLDRLSDRQGNAIDVAPGDGHVVYLPVPEQVPLEFGLLMRDLGEAQEHA</sequence>
<dbReference type="NCBIfam" id="NF011996">
    <property type="entry name" value="PRK15452.1"/>
    <property type="match status" value="1"/>
</dbReference>
<proteinExistence type="inferred from homology"/>
<evidence type="ECO:0000256" key="1">
    <source>
        <dbReference type="ARBA" id="ARBA00022670"/>
    </source>
</evidence>
<gene>
    <name evidence="5" type="ORF">DZC75_08130</name>
</gene>
<dbReference type="Pfam" id="PF16325">
    <property type="entry name" value="Peptidase_U32_C"/>
    <property type="match status" value="1"/>
</dbReference>
<organism evidence="5 6">
    <name type="scientific">Pseudomonas parafulva</name>
    <dbReference type="NCBI Taxonomy" id="157782"/>
    <lineage>
        <taxon>Bacteria</taxon>
        <taxon>Pseudomonadati</taxon>
        <taxon>Pseudomonadota</taxon>
        <taxon>Gammaproteobacteria</taxon>
        <taxon>Pseudomonadales</taxon>
        <taxon>Pseudomonadaceae</taxon>
        <taxon>Pseudomonas</taxon>
    </lineage>
</organism>